<accession>A0A0K0EWL6</accession>
<evidence type="ECO:0000313" key="2">
    <source>
        <dbReference type="WBParaSite" id="SVE_0091800.1"/>
    </source>
</evidence>
<protein>
    <submittedName>
        <fullName evidence="2">Anaphase-promoting complex subunit 1</fullName>
    </submittedName>
</protein>
<dbReference type="Proteomes" id="UP000035680">
    <property type="component" value="Unassembled WGS sequence"/>
</dbReference>
<organism evidence="1 2">
    <name type="scientific">Strongyloides venezuelensis</name>
    <name type="common">Threadworm</name>
    <dbReference type="NCBI Taxonomy" id="75913"/>
    <lineage>
        <taxon>Eukaryota</taxon>
        <taxon>Metazoa</taxon>
        <taxon>Ecdysozoa</taxon>
        <taxon>Nematoda</taxon>
        <taxon>Chromadorea</taxon>
        <taxon>Rhabditida</taxon>
        <taxon>Tylenchina</taxon>
        <taxon>Panagrolaimomorpha</taxon>
        <taxon>Strongyloidoidea</taxon>
        <taxon>Strongyloididae</taxon>
        <taxon>Strongyloides</taxon>
    </lineage>
</organism>
<dbReference type="AlphaFoldDB" id="A0A0K0EWL6"/>
<reference evidence="2" key="2">
    <citation type="submission" date="2015-08" db="UniProtKB">
        <authorList>
            <consortium name="WormBaseParasite"/>
        </authorList>
    </citation>
    <scope>IDENTIFICATION</scope>
</reference>
<sequence>MYSESFEIKDLINDCDLLSYITKLLYNSLPKVTLNNYKSLNAKLYLKESFNNRSCLKNLTNTRISLGKYYTSLDDSYSENIKHLYHFIMECLISILSLSKSKFLHFMEAEHITLEFFEKIGILFPSLTTILFSLYFYIPENPLYKIPSLRNVVFNDERKFNIPPWIETVMFLYFDSDFYYPDDVVTDNKNNEHHLTLINNSFNILLRYLKENDIYYIVFLKNFEKWKELDNLMCICHKLKFVT</sequence>
<reference evidence="1" key="1">
    <citation type="submission" date="2014-07" db="EMBL/GenBank/DDBJ databases">
        <authorList>
            <person name="Martin A.A"/>
            <person name="De Silva N."/>
        </authorList>
    </citation>
    <scope>NUCLEOTIDE SEQUENCE</scope>
</reference>
<name>A0A0K0EWL6_STRVS</name>
<proteinExistence type="predicted"/>
<dbReference type="WBParaSite" id="SVE_0091800.1">
    <property type="protein sequence ID" value="SVE_0091800.1"/>
    <property type="gene ID" value="SVE_0091800"/>
</dbReference>
<keyword evidence="1" id="KW-1185">Reference proteome</keyword>
<evidence type="ECO:0000313" key="1">
    <source>
        <dbReference type="Proteomes" id="UP000035680"/>
    </source>
</evidence>